<evidence type="ECO:0000256" key="13">
    <source>
        <dbReference type="ARBA" id="ARBA00047272"/>
    </source>
</evidence>
<evidence type="ECO:0000313" key="21">
    <source>
        <dbReference type="Proteomes" id="UP001158576"/>
    </source>
</evidence>
<evidence type="ECO:0000256" key="5">
    <source>
        <dbReference type="ARBA" id="ARBA00022679"/>
    </source>
</evidence>
<evidence type="ECO:0000259" key="17">
    <source>
        <dbReference type="PROSITE" id="PS50011"/>
    </source>
</evidence>
<evidence type="ECO:0000259" key="18">
    <source>
        <dbReference type="PROSITE" id="PS50081"/>
    </source>
</evidence>
<sequence length="722" mass="82261">MGGFIRVHWIDIDAEKARNTVTKAQKEGNLFTLQVCIKEYENGAHIQRKKTILLEFRKSFDSHPRPDRLAQFIIAQGPEQTVIGTTSILITALSKATNGTSNIIKLPFKATPLGSRTEVEYFIKVYVKLYEESAPLTQSISGHDTSVNATDPMERVQRTELKRHRGAIKNQDAEYHQLGHAFQRHYFRQPTYCGHCQEFVWGLTSKQGFLCKYCSMACHNQCIEKIFTPCQNSTQAATSANPGSVAITKSFNINIRHKFKVTTLKWPTHCRHCGQFIFGLFKQGAVCTECGFTVHKKCIEQVANTCGTNMKEISVALAELENKNLLPKKVEGGASGDTIVPLPTFDAEEEENIYLPPSEYETYKPKTAPKPPVRQTTIVKRGKLEALMKIDNFTYTVVLGKGSFGKVLLAKIVGCGEVVAVKAMQKHTVMTNGDVMSTAVEKRMLELAGEHPYLAHLVATLQDEAYLYFVMEYLSGGDLMHWIQKKRVFSRDVSTFYAAEIYSGLKFLHQRKIVYRDLKLDNVLLDKEGHCRIADFGMCRENVSENNKCHTFCGTPEYLAPEIIRRDLYTFSVDWWSYGVLVYEMLTGNSPFHGDPVENLYESIQNDDVPYPRKMDSDARELCKGLFERRPERRLGVKCDVKKHPFFKSIDFERLENKQIAPPFRPPTISNFNDPSTVDQEFKDLSPRVSIVSREKIEDIDQKVFRTFDTINPRAHEIVRVH</sequence>
<dbReference type="SUPFAM" id="SSF57889">
    <property type="entry name" value="Cysteine-rich domain"/>
    <property type="match status" value="2"/>
</dbReference>
<dbReference type="CDD" id="cd20792">
    <property type="entry name" value="C1_cPKC_nPKC_rpt1"/>
    <property type="match status" value="1"/>
</dbReference>
<feature type="domain" description="Phorbol-ester/DAG-type" evidence="18">
    <location>
        <begin position="256"/>
        <end position="306"/>
    </location>
</feature>
<evidence type="ECO:0000256" key="10">
    <source>
        <dbReference type="ARBA" id="ARBA00022777"/>
    </source>
</evidence>
<evidence type="ECO:0000256" key="9">
    <source>
        <dbReference type="ARBA" id="ARBA00022771"/>
    </source>
</evidence>
<evidence type="ECO:0000256" key="4">
    <source>
        <dbReference type="ARBA" id="ARBA00022553"/>
    </source>
</evidence>
<dbReference type="PRINTS" id="PR00008">
    <property type="entry name" value="DAGPEDOMAIN"/>
</dbReference>
<dbReference type="EC" id="2.7.11.13" evidence="2 15"/>
<dbReference type="Gene3D" id="3.30.60.20">
    <property type="match status" value="2"/>
</dbReference>
<dbReference type="InterPro" id="IPR002219">
    <property type="entry name" value="PKC_DAG/PE"/>
</dbReference>
<keyword evidence="8 15" id="KW-0547">Nucleotide-binding</keyword>
<dbReference type="PROSITE" id="PS00107">
    <property type="entry name" value="PROTEIN_KINASE_ATP"/>
    <property type="match status" value="1"/>
</dbReference>
<dbReference type="Gene3D" id="3.30.200.20">
    <property type="entry name" value="Phosphorylase Kinase, domain 1"/>
    <property type="match status" value="1"/>
</dbReference>
<evidence type="ECO:0000256" key="8">
    <source>
        <dbReference type="ARBA" id="ARBA00022741"/>
    </source>
</evidence>
<evidence type="ECO:0000256" key="2">
    <source>
        <dbReference type="ARBA" id="ARBA00012429"/>
    </source>
</evidence>
<comment type="catalytic activity">
    <reaction evidence="14">
        <text>L-seryl-[protein] + ATP = O-phospho-L-seryl-[protein] + ADP + H(+)</text>
        <dbReference type="Rhea" id="RHEA:17989"/>
        <dbReference type="Rhea" id="RHEA-COMP:9863"/>
        <dbReference type="Rhea" id="RHEA-COMP:11604"/>
        <dbReference type="ChEBI" id="CHEBI:15378"/>
        <dbReference type="ChEBI" id="CHEBI:29999"/>
        <dbReference type="ChEBI" id="CHEBI:30616"/>
        <dbReference type="ChEBI" id="CHEBI:83421"/>
        <dbReference type="ChEBI" id="CHEBI:456216"/>
        <dbReference type="EC" id="2.7.11.13"/>
    </reaction>
</comment>
<dbReference type="InterPro" id="IPR035892">
    <property type="entry name" value="C2_domain_sf"/>
</dbReference>
<name>A0ABN7SNJ2_OIKDI</name>
<evidence type="ECO:0000256" key="16">
    <source>
        <dbReference type="PROSITE-ProRule" id="PRU10141"/>
    </source>
</evidence>
<dbReference type="InterPro" id="IPR011009">
    <property type="entry name" value="Kinase-like_dom_sf"/>
</dbReference>
<comment type="similarity">
    <text evidence="1 15">Belongs to the protein kinase superfamily. AGC Ser/Thr protein kinase family. PKC subfamily.</text>
</comment>
<dbReference type="InterPro" id="IPR008271">
    <property type="entry name" value="Ser/Thr_kinase_AS"/>
</dbReference>
<organism evidence="20 21">
    <name type="scientific">Oikopleura dioica</name>
    <name type="common">Tunicate</name>
    <dbReference type="NCBI Taxonomy" id="34765"/>
    <lineage>
        <taxon>Eukaryota</taxon>
        <taxon>Metazoa</taxon>
        <taxon>Chordata</taxon>
        <taxon>Tunicata</taxon>
        <taxon>Appendicularia</taxon>
        <taxon>Copelata</taxon>
        <taxon>Oikopleuridae</taxon>
        <taxon>Oikopleura</taxon>
    </lineage>
</organism>
<keyword evidence="10 15" id="KW-0418">Kinase</keyword>
<dbReference type="SMART" id="SM00109">
    <property type="entry name" value="C1"/>
    <property type="match status" value="2"/>
</dbReference>
<evidence type="ECO:0000259" key="19">
    <source>
        <dbReference type="PROSITE" id="PS51285"/>
    </source>
</evidence>
<evidence type="ECO:0000313" key="20">
    <source>
        <dbReference type="EMBL" id="CAG5099975.1"/>
    </source>
</evidence>
<dbReference type="SMART" id="SM00220">
    <property type="entry name" value="S_TKc"/>
    <property type="match status" value="1"/>
</dbReference>
<keyword evidence="11" id="KW-0862">Zinc</keyword>
<keyword evidence="6" id="KW-0479">Metal-binding</keyword>
<accession>A0ABN7SNJ2</accession>
<dbReference type="PANTHER" id="PTHR24351">
    <property type="entry name" value="RIBOSOMAL PROTEIN S6 KINASE"/>
    <property type="match status" value="1"/>
</dbReference>
<dbReference type="Gene3D" id="2.60.40.150">
    <property type="entry name" value="C2 domain"/>
    <property type="match status" value="1"/>
</dbReference>
<dbReference type="InterPro" id="IPR014376">
    <property type="entry name" value="Prot_kin_PKC_delta"/>
</dbReference>
<dbReference type="EMBL" id="OU015569">
    <property type="protein sequence ID" value="CAG5099975.1"/>
    <property type="molecule type" value="Genomic_DNA"/>
</dbReference>
<dbReference type="PROSITE" id="PS00479">
    <property type="entry name" value="ZF_DAG_PE_1"/>
    <property type="match status" value="2"/>
</dbReference>
<feature type="domain" description="Protein kinase" evidence="17">
    <location>
        <begin position="393"/>
        <end position="647"/>
    </location>
</feature>
<feature type="domain" description="Phorbol-ester/DAG-type" evidence="18">
    <location>
        <begin position="179"/>
        <end position="230"/>
    </location>
</feature>
<dbReference type="Pfam" id="PF21494">
    <property type="entry name" value="PKC_C2"/>
    <property type="match status" value="1"/>
</dbReference>
<dbReference type="PROSITE" id="PS50081">
    <property type="entry name" value="ZF_DAG_PE_2"/>
    <property type="match status" value="2"/>
</dbReference>
<dbReference type="Pfam" id="PF00069">
    <property type="entry name" value="Pkinase"/>
    <property type="match status" value="1"/>
</dbReference>
<dbReference type="InterPro" id="IPR017441">
    <property type="entry name" value="Protein_kinase_ATP_BS"/>
</dbReference>
<evidence type="ECO:0000256" key="14">
    <source>
        <dbReference type="ARBA" id="ARBA00047470"/>
    </source>
</evidence>
<evidence type="ECO:0000256" key="3">
    <source>
        <dbReference type="ARBA" id="ARBA00022527"/>
    </source>
</evidence>
<keyword evidence="12 15" id="KW-0067">ATP-binding</keyword>
<reference evidence="20 21" key="1">
    <citation type="submission" date="2021-04" db="EMBL/GenBank/DDBJ databases">
        <authorList>
            <person name="Bliznina A."/>
        </authorList>
    </citation>
    <scope>NUCLEOTIDE SEQUENCE [LARGE SCALE GENOMIC DNA]</scope>
</reference>
<protein>
    <recommendedName>
        <fullName evidence="2 15">Protein kinase C</fullName>
        <ecNumber evidence="2 15">2.7.11.13</ecNumber>
    </recommendedName>
</protein>
<evidence type="ECO:0000256" key="7">
    <source>
        <dbReference type="ARBA" id="ARBA00022737"/>
    </source>
</evidence>
<keyword evidence="4" id="KW-0597">Phosphoprotein</keyword>
<evidence type="ECO:0000256" key="11">
    <source>
        <dbReference type="ARBA" id="ARBA00022833"/>
    </source>
</evidence>
<evidence type="ECO:0000256" key="15">
    <source>
        <dbReference type="PIRNR" id="PIRNR000551"/>
    </source>
</evidence>
<dbReference type="Pfam" id="PF00130">
    <property type="entry name" value="C1_1"/>
    <property type="match status" value="2"/>
</dbReference>
<keyword evidence="9" id="KW-0863">Zinc-finger</keyword>
<proteinExistence type="inferred from homology"/>
<evidence type="ECO:0000256" key="1">
    <source>
        <dbReference type="ARBA" id="ARBA00005490"/>
    </source>
</evidence>
<dbReference type="InterPro" id="IPR000961">
    <property type="entry name" value="AGC-kinase_C"/>
</dbReference>
<keyword evidence="5 15" id="KW-0808">Transferase</keyword>
<dbReference type="PROSITE" id="PS50011">
    <property type="entry name" value="PROTEIN_KINASE_DOM"/>
    <property type="match status" value="1"/>
</dbReference>
<dbReference type="PROSITE" id="PS00108">
    <property type="entry name" value="PROTEIN_KINASE_ST"/>
    <property type="match status" value="1"/>
</dbReference>
<comment type="catalytic activity">
    <reaction evidence="13 15">
        <text>L-threonyl-[protein] + ATP = O-phospho-L-threonyl-[protein] + ADP + H(+)</text>
        <dbReference type="Rhea" id="RHEA:46608"/>
        <dbReference type="Rhea" id="RHEA-COMP:11060"/>
        <dbReference type="Rhea" id="RHEA-COMP:11605"/>
        <dbReference type="ChEBI" id="CHEBI:15378"/>
        <dbReference type="ChEBI" id="CHEBI:30013"/>
        <dbReference type="ChEBI" id="CHEBI:30616"/>
        <dbReference type="ChEBI" id="CHEBI:61977"/>
        <dbReference type="ChEBI" id="CHEBI:456216"/>
        <dbReference type="EC" id="2.7.11.13"/>
    </reaction>
</comment>
<dbReference type="PROSITE" id="PS51285">
    <property type="entry name" value="AGC_KINASE_CTER"/>
    <property type="match status" value="1"/>
</dbReference>
<feature type="domain" description="AGC-kinase C-terminal" evidence="19">
    <location>
        <begin position="648"/>
        <end position="720"/>
    </location>
</feature>
<dbReference type="InterPro" id="IPR046349">
    <property type="entry name" value="C1-like_sf"/>
</dbReference>
<dbReference type="Gene3D" id="1.10.510.10">
    <property type="entry name" value="Transferase(Phosphotransferase) domain 1"/>
    <property type="match status" value="1"/>
</dbReference>
<dbReference type="PIRSF" id="PIRSF000551">
    <property type="entry name" value="PKC_delta"/>
    <property type="match status" value="1"/>
</dbReference>
<keyword evidence="3 15" id="KW-0723">Serine/threonine-protein kinase</keyword>
<dbReference type="CDD" id="cd05570">
    <property type="entry name" value="STKc_PKC"/>
    <property type="match status" value="1"/>
</dbReference>
<evidence type="ECO:0000256" key="6">
    <source>
        <dbReference type="ARBA" id="ARBA00022723"/>
    </source>
</evidence>
<gene>
    <name evidence="20" type="ORF">OKIOD_LOCUS8341</name>
</gene>
<dbReference type="InterPro" id="IPR000719">
    <property type="entry name" value="Prot_kinase_dom"/>
</dbReference>
<evidence type="ECO:0000256" key="12">
    <source>
        <dbReference type="ARBA" id="ARBA00022840"/>
    </source>
</evidence>
<dbReference type="InterPro" id="IPR020454">
    <property type="entry name" value="DAG/PE-bd"/>
</dbReference>
<feature type="binding site" evidence="16">
    <location>
        <position position="422"/>
    </location>
    <ligand>
        <name>ATP</name>
        <dbReference type="ChEBI" id="CHEBI:30616"/>
    </ligand>
</feature>
<keyword evidence="7" id="KW-0677">Repeat</keyword>
<keyword evidence="21" id="KW-1185">Reference proteome</keyword>
<dbReference type="Proteomes" id="UP001158576">
    <property type="component" value="Chromosome XSR"/>
</dbReference>
<dbReference type="SUPFAM" id="SSF56112">
    <property type="entry name" value="Protein kinase-like (PK-like)"/>
    <property type="match status" value="1"/>
</dbReference>